<dbReference type="Proteomes" id="UP000054549">
    <property type="component" value="Unassembled WGS sequence"/>
</dbReference>
<organism evidence="1 2">
    <name type="scientific">Amanita muscaria (strain Koide BX008)</name>
    <dbReference type="NCBI Taxonomy" id="946122"/>
    <lineage>
        <taxon>Eukaryota</taxon>
        <taxon>Fungi</taxon>
        <taxon>Dikarya</taxon>
        <taxon>Basidiomycota</taxon>
        <taxon>Agaricomycotina</taxon>
        <taxon>Agaricomycetes</taxon>
        <taxon>Agaricomycetidae</taxon>
        <taxon>Agaricales</taxon>
        <taxon>Pluteineae</taxon>
        <taxon>Amanitaceae</taxon>
        <taxon>Amanita</taxon>
    </lineage>
</organism>
<dbReference type="EMBL" id="KN818229">
    <property type="protein sequence ID" value="KIL68031.1"/>
    <property type="molecule type" value="Genomic_DNA"/>
</dbReference>
<sequence>MGFIYTCSCKSFICIVHMVDIRVLQEYMQTKRSLDRMVPYLLGAQRSYSSLSAGSKQVKRVGSVRNKGRRAGVTKGVAKPDVRLPLYSLSGCSVDSE</sequence>
<name>A0A0C2XF50_AMAMK</name>
<evidence type="ECO:0000313" key="1">
    <source>
        <dbReference type="EMBL" id="KIL68031.1"/>
    </source>
</evidence>
<accession>A0A0C2XF50</accession>
<dbReference type="InParanoid" id="A0A0C2XF50"/>
<reference evidence="1 2" key="1">
    <citation type="submission" date="2014-04" db="EMBL/GenBank/DDBJ databases">
        <title>Evolutionary Origins and Diversification of the Mycorrhizal Mutualists.</title>
        <authorList>
            <consortium name="DOE Joint Genome Institute"/>
            <consortium name="Mycorrhizal Genomics Consortium"/>
            <person name="Kohler A."/>
            <person name="Kuo A."/>
            <person name="Nagy L.G."/>
            <person name="Floudas D."/>
            <person name="Copeland A."/>
            <person name="Barry K.W."/>
            <person name="Cichocki N."/>
            <person name="Veneault-Fourrey C."/>
            <person name="LaButti K."/>
            <person name="Lindquist E.A."/>
            <person name="Lipzen A."/>
            <person name="Lundell T."/>
            <person name="Morin E."/>
            <person name="Murat C."/>
            <person name="Riley R."/>
            <person name="Ohm R."/>
            <person name="Sun H."/>
            <person name="Tunlid A."/>
            <person name="Henrissat B."/>
            <person name="Grigoriev I.V."/>
            <person name="Hibbett D.S."/>
            <person name="Martin F."/>
        </authorList>
    </citation>
    <scope>NUCLEOTIDE SEQUENCE [LARGE SCALE GENOMIC DNA]</scope>
    <source>
        <strain evidence="1 2">Koide BX008</strain>
    </source>
</reference>
<keyword evidence="2" id="KW-1185">Reference proteome</keyword>
<proteinExistence type="predicted"/>
<evidence type="ECO:0000313" key="2">
    <source>
        <dbReference type="Proteomes" id="UP000054549"/>
    </source>
</evidence>
<gene>
    <name evidence="1" type="ORF">M378DRAFT_924196</name>
</gene>
<protein>
    <submittedName>
        <fullName evidence="1">Uncharacterized protein</fullName>
    </submittedName>
</protein>
<dbReference type="AlphaFoldDB" id="A0A0C2XF50"/>
<dbReference type="HOGENOM" id="CLU_2346233_0_0_1"/>